<comment type="caution">
    <text evidence="4">The sequence shown here is derived from an EMBL/GenBank/DDBJ whole genome shotgun (WGS) entry which is preliminary data.</text>
</comment>
<gene>
    <name evidence="4" type="primary">CWC26</name>
    <name evidence="4" type="ORF">QQS21_008801</name>
</gene>
<dbReference type="Pfam" id="PF09736">
    <property type="entry name" value="Bud13"/>
    <property type="match status" value="1"/>
</dbReference>
<dbReference type="PANTHER" id="PTHR31809">
    <property type="entry name" value="BUD13 HOMOLOG"/>
    <property type="match status" value="1"/>
</dbReference>
<dbReference type="InterPro" id="IPR051112">
    <property type="entry name" value="CWC26_splicing_factor"/>
</dbReference>
<evidence type="ECO:0000256" key="2">
    <source>
        <dbReference type="SAM" id="Coils"/>
    </source>
</evidence>
<dbReference type="GO" id="GO:0003723">
    <property type="term" value="F:RNA binding"/>
    <property type="evidence" value="ECO:0007669"/>
    <property type="project" value="TreeGrafter"/>
</dbReference>
<organism evidence="4 5">
    <name type="scientific">Conoideocrella luteorostrata</name>
    <dbReference type="NCBI Taxonomy" id="1105319"/>
    <lineage>
        <taxon>Eukaryota</taxon>
        <taxon>Fungi</taxon>
        <taxon>Dikarya</taxon>
        <taxon>Ascomycota</taxon>
        <taxon>Pezizomycotina</taxon>
        <taxon>Sordariomycetes</taxon>
        <taxon>Hypocreomycetidae</taxon>
        <taxon>Hypocreales</taxon>
        <taxon>Clavicipitaceae</taxon>
        <taxon>Conoideocrella</taxon>
    </lineage>
</organism>
<name>A0AAJ0CIE1_9HYPO</name>
<dbReference type="GO" id="GO:0005684">
    <property type="term" value="C:U2-type spliceosomal complex"/>
    <property type="evidence" value="ECO:0007669"/>
    <property type="project" value="TreeGrafter"/>
</dbReference>
<evidence type="ECO:0000256" key="3">
    <source>
        <dbReference type="SAM" id="MobiDB-lite"/>
    </source>
</evidence>
<dbReference type="PANTHER" id="PTHR31809:SF0">
    <property type="entry name" value="BUD13 HOMOLOG"/>
    <property type="match status" value="1"/>
</dbReference>
<evidence type="ECO:0000313" key="4">
    <source>
        <dbReference type="EMBL" id="KAK2593485.1"/>
    </source>
</evidence>
<keyword evidence="5" id="KW-1185">Reference proteome</keyword>
<feature type="region of interest" description="Disordered" evidence="3">
    <location>
        <begin position="17"/>
        <end position="72"/>
    </location>
</feature>
<keyword evidence="2" id="KW-0175">Coiled coil</keyword>
<dbReference type="GO" id="GO:0000398">
    <property type="term" value="P:mRNA splicing, via spliceosome"/>
    <property type="evidence" value="ECO:0007669"/>
    <property type="project" value="TreeGrafter"/>
</dbReference>
<sequence length="328" mass="37361">MPSDIADYLASRYLVADPKPTSKKRKQKSSSAEGLVITEDDDWAWSQSVPPPDENDEELPQTVSGNTAEFRKARRSNWKSIGRRGVADVDDNMTAANAVLTLTAAENESRLASNDDIPIVENMESVVKMSDGTHAGLQTAAMVSAQIRKRQREEREKYELHRKSTREEETVYRDATGRRIDVSMKRAEARKAAADAEEQESLAKQALRGRTQIQEARKRNERLQEAQLLPFARTAEDKTMNQELMEQERWNDPMHQFVSKLNVRPRGGKTNGKQPMYSGAAPPNRYGIQPGYRWDGVDRSIGFEAERFRAINKRDRVKGLDYSWQMDE</sequence>
<evidence type="ECO:0000256" key="1">
    <source>
        <dbReference type="ARBA" id="ARBA00011069"/>
    </source>
</evidence>
<feature type="region of interest" description="Disordered" evidence="3">
    <location>
        <begin position="263"/>
        <end position="287"/>
    </location>
</feature>
<evidence type="ECO:0000313" key="5">
    <source>
        <dbReference type="Proteomes" id="UP001251528"/>
    </source>
</evidence>
<accession>A0AAJ0CIE1</accession>
<reference evidence="4" key="1">
    <citation type="submission" date="2023-06" db="EMBL/GenBank/DDBJ databases">
        <title>Conoideocrella luteorostrata (Hypocreales: Clavicipitaceae), a potential biocontrol fungus for elongate hemlock scale in United States Christmas tree production areas.</title>
        <authorList>
            <person name="Barrett H."/>
            <person name="Lovett B."/>
            <person name="Macias A.M."/>
            <person name="Stajich J.E."/>
            <person name="Kasson M.T."/>
        </authorList>
    </citation>
    <scope>NUCLEOTIDE SEQUENCE</scope>
    <source>
        <strain evidence="4">ARSEF 14590</strain>
    </source>
</reference>
<dbReference type="InterPro" id="IPR018609">
    <property type="entry name" value="Bud13"/>
</dbReference>
<protein>
    <submittedName>
        <fullName evidence="4">Pre-mRNA-splicing factor cwc26</fullName>
    </submittedName>
</protein>
<dbReference type="AlphaFoldDB" id="A0AAJ0CIE1"/>
<proteinExistence type="inferred from homology"/>
<dbReference type="GO" id="GO:0070274">
    <property type="term" value="C:RES complex"/>
    <property type="evidence" value="ECO:0007669"/>
    <property type="project" value="TreeGrafter"/>
</dbReference>
<dbReference type="Proteomes" id="UP001251528">
    <property type="component" value="Unassembled WGS sequence"/>
</dbReference>
<dbReference type="EMBL" id="JASWJB010000209">
    <property type="protein sequence ID" value="KAK2593485.1"/>
    <property type="molecule type" value="Genomic_DNA"/>
</dbReference>
<comment type="similarity">
    <text evidence="1">Belongs to the CWC26 family.</text>
</comment>
<feature type="coiled-coil region" evidence="2">
    <location>
        <begin position="148"/>
        <end position="226"/>
    </location>
</feature>